<evidence type="ECO:0000313" key="3">
    <source>
        <dbReference type="Proteomes" id="UP001520878"/>
    </source>
</evidence>
<feature type="transmembrane region" description="Helical" evidence="1">
    <location>
        <begin position="221"/>
        <end position="239"/>
    </location>
</feature>
<keyword evidence="1" id="KW-1133">Transmembrane helix</keyword>
<feature type="transmembrane region" description="Helical" evidence="1">
    <location>
        <begin position="368"/>
        <end position="386"/>
    </location>
</feature>
<feature type="transmembrane region" description="Helical" evidence="1">
    <location>
        <begin position="274"/>
        <end position="294"/>
    </location>
</feature>
<feature type="transmembrane region" description="Helical" evidence="1">
    <location>
        <begin position="245"/>
        <end position="262"/>
    </location>
</feature>
<accession>A0ABS8G889</accession>
<feature type="transmembrane region" description="Helical" evidence="1">
    <location>
        <begin position="300"/>
        <end position="322"/>
    </location>
</feature>
<feature type="transmembrane region" description="Helical" evidence="1">
    <location>
        <begin position="178"/>
        <end position="200"/>
    </location>
</feature>
<reference evidence="2 3" key="1">
    <citation type="submission" date="2021-10" db="EMBL/GenBank/DDBJ databases">
        <title>Draft genome of Aestuariibacter halophilus JC2043.</title>
        <authorList>
            <person name="Emsley S.A."/>
            <person name="Pfannmuller K.M."/>
            <person name="Ushijima B."/>
            <person name="Saw J.H."/>
            <person name="Videau P."/>
        </authorList>
    </citation>
    <scope>NUCLEOTIDE SEQUENCE [LARGE SCALE GENOMIC DNA]</scope>
    <source>
        <strain evidence="2 3">JC2043</strain>
    </source>
</reference>
<dbReference type="RefSeq" id="WP_229158297.1">
    <property type="nucleotide sequence ID" value="NZ_JAJEWP010000001.1"/>
</dbReference>
<protein>
    <submittedName>
        <fullName evidence="2">NnrS family protein</fullName>
    </submittedName>
</protein>
<organism evidence="2 3">
    <name type="scientific">Fluctibacter halophilus</name>
    <dbReference type="NCBI Taxonomy" id="226011"/>
    <lineage>
        <taxon>Bacteria</taxon>
        <taxon>Pseudomonadati</taxon>
        <taxon>Pseudomonadota</taxon>
        <taxon>Gammaproteobacteria</taxon>
        <taxon>Alteromonadales</taxon>
        <taxon>Alteromonadaceae</taxon>
        <taxon>Fluctibacter</taxon>
    </lineage>
</organism>
<keyword evidence="1" id="KW-0472">Membrane</keyword>
<dbReference type="Pfam" id="PF05940">
    <property type="entry name" value="NnrS"/>
    <property type="match status" value="1"/>
</dbReference>
<evidence type="ECO:0000256" key="1">
    <source>
        <dbReference type="SAM" id="Phobius"/>
    </source>
</evidence>
<sequence>MKRLIPIHEPAAQRSGLALWNLAFRPFFFAGNVFTILAMLYWVSILVGWHLPTPYGGALFWHAHEMLFGFVVAIVVGFLLTAAQTWTGVPGLQGPLLGGLWGLWCLARIAMVLNAPATLVVFTDLLFIPLAAGYLTYQVVRSRNWRNGVFLLILGGLFTLNLVSHWSLRLSDHALTQWAFHTTVMLITVIMVVIGGRVIPMFTANGIGEQRTLALAHLERAVFLLIPILLSLQIAQIWFAQVQPYLGFVLLSWGIANGWRWWRWLHRRAWRVPLVVSLHLAYGFIPLGLMLWGGALLLPYLPVSAGLHALSAGAMGSLILAMMSRVSLGHTGRALLPPGSMPFAFAAVWLAGILRIVVAIFTLPSSPLVWLVVGGLWSLGFGLFLWSYTRILWSARADGLAG</sequence>
<feature type="transmembrane region" description="Helical" evidence="1">
    <location>
        <begin position="61"/>
        <end position="83"/>
    </location>
</feature>
<gene>
    <name evidence="2" type="ORF">LJ739_06620</name>
</gene>
<feature type="transmembrane region" description="Helical" evidence="1">
    <location>
        <begin position="27"/>
        <end position="49"/>
    </location>
</feature>
<feature type="transmembrane region" description="Helical" evidence="1">
    <location>
        <begin position="119"/>
        <end position="137"/>
    </location>
</feature>
<comment type="caution">
    <text evidence="2">The sequence shown here is derived from an EMBL/GenBank/DDBJ whole genome shotgun (WGS) entry which is preliminary data.</text>
</comment>
<keyword evidence="1" id="KW-0812">Transmembrane</keyword>
<evidence type="ECO:0000313" key="2">
    <source>
        <dbReference type="EMBL" id="MCC2615909.1"/>
    </source>
</evidence>
<feature type="transmembrane region" description="Helical" evidence="1">
    <location>
        <begin position="343"/>
        <end position="362"/>
    </location>
</feature>
<keyword evidence="3" id="KW-1185">Reference proteome</keyword>
<dbReference type="InterPro" id="IPR010266">
    <property type="entry name" value="NnrS"/>
</dbReference>
<proteinExistence type="predicted"/>
<dbReference type="Proteomes" id="UP001520878">
    <property type="component" value="Unassembled WGS sequence"/>
</dbReference>
<dbReference type="EMBL" id="JAJEWP010000001">
    <property type="protein sequence ID" value="MCC2615909.1"/>
    <property type="molecule type" value="Genomic_DNA"/>
</dbReference>
<name>A0ABS8G889_9ALTE</name>
<feature type="transmembrane region" description="Helical" evidence="1">
    <location>
        <begin position="149"/>
        <end position="166"/>
    </location>
</feature>
<feature type="transmembrane region" description="Helical" evidence="1">
    <location>
        <begin position="95"/>
        <end position="113"/>
    </location>
</feature>